<evidence type="ECO:0000259" key="2">
    <source>
        <dbReference type="Pfam" id="PF00534"/>
    </source>
</evidence>
<dbReference type="Proteomes" id="UP000176815">
    <property type="component" value="Unassembled WGS sequence"/>
</dbReference>
<gene>
    <name evidence="3" type="ORF">A2619_04795</name>
</gene>
<comment type="caution">
    <text evidence="3">The sequence shown here is derived from an EMBL/GenBank/DDBJ whole genome shotgun (WGS) entry which is preliminary data.</text>
</comment>
<dbReference type="PANTHER" id="PTHR12526">
    <property type="entry name" value="GLYCOSYLTRANSFERASE"/>
    <property type="match status" value="1"/>
</dbReference>
<name>A0A1F4X6N6_UNCKA</name>
<organism evidence="3 4">
    <name type="scientific">candidate division WWE3 bacterium RIFOXYD1_FULL_39_9</name>
    <dbReference type="NCBI Taxonomy" id="1802649"/>
    <lineage>
        <taxon>Bacteria</taxon>
        <taxon>Katanobacteria</taxon>
    </lineage>
</organism>
<dbReference type="GO" id="GO:0016757">
    <property type="term" value="F:glycosyltransferase activity"/>
    <property type="evidence" value="ECO:0007669"/>
    <property type="project" value="InterPro"/>
</dbReference>
<dbReference type="SUPFAM" id="SSF53756">
    <property type="entry name" value="UDP-Glycosyltransferase/glycogen phosphorylase"/>
    <property type="match status" value="1"/>
</dbReference>
<evidence type="ECO:0000313" key="4">
    <source>
        <dbReference type="Proteomes" id="UP000176815"/>
    </source>
</evidence>
<keyword evidence="1" id="KW-1133">Transmembrane helix</keyword>
<proteinExistence type="predicted"/>
<sequence length="440" mass="50056">MTNELKDSLHEVKESRKPSFLYLVNFYGTPPLNYLEKYVRENELANFTIFKLPSVRPMKNRFLMESFVINSDGTRKDFNFSVWFPFPLFLVFAFQYFLNIIFLFVLLLKSDDKKFDVGIGETQFGSAVMYALKLLGIVKYSVYMNGDALPSLNSNKPFYFEISSGPNSDAGFGKKVAQKLLLKVDRFFIRIQYLLRSLGEKNDLVWYPSEICKKWDLDHGFENRDSIVSPTILLESEEVIKYSGYHRDGNVLAYIGRLDSNAGMDMSLQTVKEVKRQLPDIRLLVVGGGSLTVEKYKKMAEDLGIEANVEFFGYVPDMQDAQRLLLPAKLGLALYRPEADNVSLFSEPSKPKEYIKLGIPVLMTKGGPLVGSIIESKNAGLMGENDPKILADIVVRCLTDDILYKRLKSGVLDFSSELDYKKAFLPVLEKIARESGIRWA</sequence>
<dbReference type="EMBL" id="MEWG01000022">
    <property type="protein sequence ID" value="OGC77326.1"/>
    <property type="molecule type" value="Genomic_DNA"/>
</dbReference>
<protein>
    <recommendedName>
        <fullName evidence="2">Glycosyl transferase family 1 domain-containing protein</fullName>
    </recommendedName>
</protein>
<evidence type="ECO:0000313" key="3">
    <source>
        <dbReference type="EMBL" id="OGC77326.1"/>
    </source>
</evidence>
<evidence type="ECO:0000256" key="1">
    <source>
        <dbReference type="SAM" id="Phobius"/>
    </source>
</evidence>
<reference evidence="3 4" key="1">
    <citation type="journal article" date="2016" name="Nat. Commun.">
        <title>Thousands of microbial genomes shed light on interconnected biogeochemical processes in an aquifer system.</title>
        <authorList>
            <person name="Anantharaman K."/>
            <person name="Brown C.T."/>
            <person name="Hug L.A."/>
            <person name="Sharon I."/>
            <person name="Castelle C.J."/>
            <person name="Probst A.J."/>
            <person name="Thomas B.C."/>
            <person name="Singh A."/>
            <person name="Wilkins M.J."/>
            <person name="Karaoz U."/>
            <person name="Brodie E.L."/>
            <person name="Williams K.H."/>
            <person name="Hubbard S.S."/>
            <person name="Banfield J.F."/>
        </authorList>
    </citation>
    <scope>NUCLEOTIDE SEQUENCE [LARGE SCALE GENOMIC DNA]</scope>
</reference>
<feature type="transmembrane region" description="Helical" evidence="1">
    <location>
        <begin position="86"/>
        <end position="108"/>
    </location>
</feature>
<feature type="domain" description="Glycosyl transferase family 1" evidence="2">
    <location>
        <begin position="246"/>
        <end position="408"/>
    </location>
</feature>
<keyword evidence="1" id="KW-0812">Transmembrane</keyword>
<dbReference type="AlphaFoldDB" id="A0A1F4X6N6"/>
<dbReference type="Pfam" id="PF00534">
    <property type="entry name" value="Glycos_transf_1"/>
    <property type="match status" value="1"/>
</dbReference>
<keyword evidence="1" id="KW-0472">Membrane</keyword>
<accession>A0A1F4X6N6</accession>
<dbReference type="InterPro" id="IPR001296">
    <property type="entry name" value="Glyco_trans_1"/>
</dbReference>
<dbReference type="Gene3D" id="3.40.50.2000">
    <property type="entry name" value="Glycogen Phosphorylase B"/>
    <property type="match status" value="1"/>
</dbReference>